<dbReference type="PANTHER" id="PTHR30460:SF0">
    <property type="entry name" value="MODERATE CONDUCTANCE MECHANOSENSITIVE CHANNEL YBIO"/>
    <property type="match status" value="1"/>
</dbReference>
<keyword evidence="5 7" id="KW-1133">Transmembrane helix</keyword>
<name>A0AA96WNL8_9CYAN</name>
<dbReference type="Gene3D" id="2.30.30.60">
    <property type="match status" value="1"/>
</dbReference>
<dbReference type="SUPFAM" id="SSF50182">
    <property type="entry name" value="Sm-like ribonucleoproteins"/>
    <property type="match status" value="1"/>
</dbReference>
<dbReference type="FunFam" id="3.30.70.100:FF:000018">
    <property type="entry name" value="MscS mechanosensitive ion channel"/>
    <property type="match status" value="1"/>
</dbReference>
<sequence>MRNLLDSMRQTQQRIYRICRGRSTWFAILLSLLASALVISGPQTIAWGQIPSPNPTEILSSPLRQLENRLPVLGDLLDTAEITRGVVRLDGRRLFTIAVPALQDQADSQEDSASLQSRVEIIERRLQQIVDRGFDPESLEITTETDSSSGQPVIYVSYRRDGESNYDQLLTVTALDAQINGTNPSAWAEEISAIVEDALLSAQQERQPQFLQQQVWWAGGILLTTVIGSLLLSLWQRYLRAKRKKLSVQSHSEQTDLSVAANPETSPEITTVLLQRQALVQQKRRFNDIQWRLSQLAQLLLWGIGLFVVFGLFPYTRWLQPVMVQWVQIPIRLLMVVLMIYLAIRFSEVIIDRLFWALQSSTSLATNTSQRLMLRFTTFSRVTKSIAVLVWGSVGIIAALSTLGIAISPALLTLAGVVGVGISLASQNLIKDVINGFLILLEDQYGVGDVVKIGEMSGFVENMNLRITQLRSNEGQLITIPNSAISVVQNLSKEWSRVDLGVSVAYEADLDQALAVTEQVAQAMSRDPEWQELILEPPQVLGVDNLDYAGATIRLWIKTQPLKQWEVAREYRRRLKIAFDQAGIPIGIPQQSLWLSNVVGDGDSQLPRSPQAMTGKGKG</sequence>
<dbReference type="InterPro" id="IPR049278">
    <property type="entry name" value="MS_channel_C"/>
</dbReference>
<dbReference type="SUPFAM" id="SSF82689">
    <property type="entry name" value="Mechanosensitive channel protein MscS (YggB), C-terminal domain"/>
    <property type="match status" value="1"/>
</dbReference>
<dbReference type="InterPro" id="IPR023408">
    <property type="entry name" value="MscS_beta-dom_sf"/>
</dbReference>
<feature type="transmembrane region" description="Helical" evidence="7">
    <location>
        <begin position="215"/>
        <end position="235"/>
    </location>
</feature>
<feature type="transmembrane region" description="Helical" evidence="7">
    <location>
        <begin position="293"/>
        <end position="313"/>
    </location>
</feature>
<dbReference type="Gene3D" id="3.30.70.100">
    <property type="match status" value="1"/>
</dbReference>
<keyword evidence="6 7" id="KW-0472">Membrane</keyword>
<keyword evidence="4 7" id="KW-0812">Transmembrane</keyword>
<feature type="domain" description="Mechanosensitive ion channel MscS C-terminal" evidence="9">
    <location>
        <begin position="500"/>
        <end position="586"/>
    </location>
</feature>
<dbReference type="FunFam" id="2.30.30.60:FF:000001">
    <property type="entry name" value="MscS Mechanosensitive ion channel"/>
    <property type="match status" value="1"/>
</dbReference>
<evidence type="ECO:0000259" key="8">
    <source>
        <dbReference type="Pfam" id="PF00924"/>
    </source>
</evidence>
<dbReference type="InterPro" id="IPR010920">
    <property type="entry name" value="LSM_dom_sf"/>
</dbReference>
<evidence type="ECO:0000256" key="7">
    <source>
        <dbReference type="SAM" id="Phobius"/>
    </source>
</evidence>
<dbReference type="RefSeq" id="WP_316431298.1">
    <property type="nucleotide sequence ID" value="NZ_CP053586.1"/>
</dbReference>
<dbReference type="AlphaFoldDB" id="A0AA96WNL8"/>
<reference evidence="10" key="1">
    <citation type="submission" date="2020-05" db="EMBL/GenBank/DDBJ databases">
        <authorList>
            <person name="Zhu T."/>
            <person name="Keshari N."/>
            <person name="Lu X."/>
        </authorList>
    </citation>
    <scope>NUCLEOTIDE SEQUENCE</scope>
    <source>
        <strain evidence="10">NK1-12</strain>
    </source>
</reference>
<dbReference type="EMBL" id="CP053586">
    <property type="protein sequence ID" value="WNZ25166.1"/>
    <property type="molecule type" value="Genomic_DNA"/>
</dbReference>
<proteinExistence type="inferred from homology"/>
<comment type="subcellular location">
    <subcellularLocation>
        <location evidence="1">Cell membrane</location>
        <topology evidence="1">Multi-pass membrane protein</topology>
    </subcellularLocation>
</comment>
<dbReference type="Gene3D" id="1.10.287.1260">
    <property type="match status" value="1"/>
</dbReference>
<dbReference type="GO" id="GO:0008381">
    <property type="term" value="F:mechanosensitive monoatomic ion channel activity"/>
    <property type="evidence" value="ECO:0007669"/>
    <property type="project" value="InterPro"/>
</dbReference>
<feature type="domain" description="Mechanosensitive ion channel MscS" evidence="8">
    <location>
        <begin position="428"/>
        <end position="493"/>
    </location>
</feature>
<dbReference type="GO" id="GO:0005886">
    <property type="term" value="C:plasma membrane"/>
    <property type="evidence" value="ECO:0007669"/>
    <property type="project" value="UniProtKB-SubCell"/>
</dbReference>
<evidence type="ECO:0000256" key="3">
    <source>
        <dbReference type="ARBA" id="ARBA00022475"/>
    </source>
</evidence>
<dbReference type="InterPro" id="IPR045276">
    <property type="entry name" value="YbiO_bact"/>
</dbReference>
<dbReference type="InterPro" id="IPR006685">
    <property type="entry name" value="MscS_channel_2nd"/>
</dbReference>
<dbReference type="InterPro" id="IPR011066">
    <property type="entry name" value="MscS_channel_C_sf"/>
</dbReference>
<feature type="transmembrane region" description="Helical" evidence="7">
    <location>
        <begin position="382"/>
        <end position="400"/>
    </location>
</feature>
<gene>
    <name evidence="10" type="ORF">HJG54_21475</name>
</gene>
<dbReference type="Pfam" id="PF21082">
    <property type="entry name" value="MS_channel_3rd"/>
    <property type="match status" value="1"/>
</dbReference>
<organism evidence="10">
    <name type="scientific">Leptolyngbya sp. NK1-12</name>
    <dbReference type="NCBI Taxonomy" id="2547451"/>
    <lineage>
        <taxon>Bacteria</taxon>
        <taxon>Bacillati</taxon>
        <taxon>Cyanobacteriota</taxon>
        <taxon>Cyanophyceae</taxon>
        <taxon>Leptolyngbyales</taxon>
        <taxon>Leptolyngbyaceae</taxon>
        <taxon>Leptolyngbya group</taxon>
        <taxon>Leptolyngbya</taxon>
    </lineage>
</organism>
<evidence type="ECO:0000256" key="4">
    <source>
        <dbReference type="ARBA" id="ARBA00022692"/>
    </source>
</evidence>
<accession>A0AA96WNL8</accession>
<dbReference type="Pfam" id="PF00924">
    <property type="entry name" value="MS_channel_2nd"/>
    <property type="match status" value="1"/>
</dbReference>
<evidence type="ECO:0000256" key="6">
    <source>
        <dbReference type="ARBA" id="ARBA00023136"/>
    </source>
</evidence>
<evidence type="ECO:0000313" key="10">
    <source>
        <dbReference type="EMBL" id="WNZ25166.1"/>
    </source>
</evidence>
<feature type="transmembrane region" description="Helical" evidence="7">
    <location>
        <begin position="325"/>
        <end position="344"/>
    </location>
</feature>
<evidence type="ECO:0000256" key="5">
    <source>
        <dbReference type="ARBA" id="ARBA00022989"/>
    </source>
</evidence>
<evidence type="ECO:0000259" key="9">
    <source>
        <dbReference type="Pfam" id="PF21082"/>
    </source>
</evidence>
<dbReference type="PANTHER" id="PTHR30460">
    <property type="entry name" value="MODERATE CONDUCTANCE MECHANOSENSITIVE CHANNEL YBIO"/>
    <property type="match status" value="1"/>
</dbReference>
<protein>
    <submittedName>
        <fullName evidence="10">Mechanosensitive ion channel family protein</fullName>
    </submittedName>
</protein>
<evidence type="ECO:0000256" key="1">
    <source>
        <dbReference type="ARBA" id="ARBA00004651"/>
    </source>
</evidence>
<comment type="similarity">
    <text evidence="2">Belongs to the MscS (TC 1.A.23) family.</text>
</comment>
<evidence type="ECO:0000256" key="2">
    <source>
        <dbReference type="ARBA" id="ARBA00008017"/>
    </source>
</evidence>
<keyword evidence="3" id="KW-1003">Cell membrane</keyword>